<accession>A0A9P4GGW8</accession>
<reference evidence="2" key="1">
    <citation type="submission" date="2020-01" db="EMBL/GenBank/DDBJ databases">
        <authorList>
            <consortium name="DOE Joint Genome Institute"/>
            <person name="Haridas S."/>
            <person name="Albert R."/>
            <person name="Binder M."/>
            <person name="Bloem J."/>
            <person name="Labutti K."/>
            <person name="Salamov A."/>
            <person name="Andreopoulos B."/>
            <person name="Baker S.E."/>
            <person name="Barry K."/>
            <person name="Bills G."/>
            <person name="Bluhm B.H."/>
            <person name="Cannon C."/>
            <person name="Castanera R."/>
            <person name="Culley D.E."/>
            <person name="Daum C."/>
            <person name="Ezra D."/>
            <person name="Gonzalez J.B."/>
            <person name="Henrissat B."/>
            <person name="Kuo A."/>
            <person name="Liang C."/>
            <person name="Lipzen A."/>
            <person name="Lutzoni F."/>
            <person name="Magnuson J."/>
            <person name="Mondo S."/>
            <person name="Nolan M."/>
            <person name="Ohm R."/>
            <person name="Pangilinan J."/>
            <person name="Park H.-J."/>
            <person name="Ramirez L."/>
            <person name="Alfaro M."/>
            <person name="Sun H."/>
            <person name="Tritt A."/>
            <person name="Yoshinaga Y."/>
            <person name="Zwiers L.-H."/>
            <person name="Turgeon B.G."/>
            <person name="Goodwin S.B."/>
            <person name="Spatafora J.W."/>
            <person name="Crous P.W."/>
            <person name="Grigoriev I.V."/>
        </authorList>
    </citation>
    <scope>NUCLEOTIDE SEQUENCE</scope>
    <source>
        <strain evidence="2">CBS 394.84</strain>
    </source>
</reference>
<dbReference type="AlphaFoldDB" id="A0A9P4GGW8"/>
<sequence length="465" mass="51462">MAEAVSLAAGTLTIVNHARVVSTFLSDHDKSQNNLSAAVKLEIEIYSEILEEIGQIALSGTSRLPRSATLSLQLCELHLSNVERIIRRNVEKITLSTAIRWPEAGDLEKHLGSYRRSVKILRDIVMDVITQELLRKDGNERSSRMHGAIHIENVIDTTQGTDMIEKQVETIIQQLGTMFSSGDVQTGPVHISNRFTDRAVAGDGLSEDVLDNLRRAAEGINASSSATQSTPNPFEFYARILRDQEHSEEESNVCAKFDTGSEDNWISAAIVNRVGLHDRLELTQLGKLYTGADGNMFQPMGVVSVPWTRNSIKSWQTDFLVLENAPFDMLLGRKFIIEEGLFVFADPVLVTDLTRLAPFSKEDYHKMEQKLRERGVQNEELSRTRELKDAAARERRRAEKAASRMSLATSRMSVMTTPGSMTPASFRPTPSMQSQADSMGSGVADGDASQATSGAQDEENQSVSF</sequence>
<name>A0A9P4GGW8_9PLEO</name>
<evidence type="ECO:0000313" key="2">
    <source>
        <dbReference type="EMBL" id="KAF1845021.1"/>
    </source>
</evidence>
<feature type="region of interest" description="Disordered" evidence="1">
    <location>
        <begin position="371"/>
        <end position="465"/>
    </location>
</feature>
<proteinExistence type="predicted"/>
<dbReference type="CDD" id="cd00303">
    <property type="entry name" value="retropepsin_like"/>
    <property type="match status" value="1"/>
</dbReference>
<dbReference type="SUPFAM" id="SSF50630">
    <property type="entry name" value="Acid proteases"/>
    <property type="match status" value="1"/>
</dbReference>
<feature type="compositionally biased region" description="Polar residues" evidence="1">
    <location>
        <begin position="406"/>
        <end position="438"/>
    </location>
</feature>
<protein>
    <submittedName>
        <fullName evidence="2">Uncharacterized protein</fullName>
    </submittedName>
</protein>
<dbReference type="GeneID" id="63855049"/>
<dbReference type="OrthoDB" id="4767016at2759"/>
<comment type="caution">
    <text evidence="2">The sequence shown here is derived from an EMBL/GenBank/DDBJ whole genome shotgun (WGS) entry which is preliminary data.</text>
</comment>
<feature type="compositionally biased region" description="Basic and acidic residues" evidence="1">
    <location>
        <begin position="371"/>
        <end position="402"/>
    </location>
</feature>
<dbReference type="Gene3D" id="2.40.70.10">
    <property type="entry name" value="Acid Proteases"/>
    <property type="match status" value="1"/>
</dbReference>
<evidence type="ECO:0000256" key="1">
    <source>
        <dbReference type="SAM" id="MobiDB-lite"/>
    </source>
</evidence>
<dbReference type="InterPro" id="IPR021109">
    <property type="entry name" value="Peptidase_aspartic_dom_sf"/>
</dbReference>
<organism evidence="2 3">
    <name type="scientific">Cucurbitaria berberidis CBS 394.84</name>
    <dbReference type="NCBI Taxonomy" id="1168544"/>
    <lineage>
        <taxon>Eukaryota</taxon>
        <taxon>Fungi</taxon>
        <taxon>Dikarya</taxon>
        <taxon>Ascomycota</taxon>
        <taxon>Pezizomycotina</taxon>
        <taxon>Dothideomycetes</taxon>
        <taxon>Pleosporomycetidae</taxon>
        <taxon>Pleosporales</taxon>
        <taxon>Pleosporineae</taxon>
        <taxon>Cucurbitariaceae</taxon>
        <taxon>Cucurbitaria</taxon>
    </lineage>
</organism>
<dbReference type="Proteomes" id="UP000800039">
    <property type="component" value="Unassembled WGS sequence"/>
</dbReference>
<dbReference type="EMBL" id="ML976616">
    <property type="protein sequence ID" value="KAF1845021.1"/>
    <property type="molecule type" value="Genomic_DNA"/>
</dbReference>
<gene>
    <name evidence="2" type="ORF">K460DRAFT_416352</name>
</gene>
<feature type="compositionally biased region" description="Acidic residues" evidence="1">
    <location>
        <begin position="456"/>
        <end position="465"/>
    </location>
</feature>
<keyword evidence="3" id="KW-1185">Reference proteome</keyword>
<dbReference type="RefSeq" id="XP_040787584.1">
    <property type="nucleotide sequence ID" value="XM_040937799.1"/>
</dbReference>
<evidence type="ECO:0000313" key="3">
    <source>
        <dbReference type="Proteomes" id="UP000800039"/>
    </source>
</evidence>